<dbReference type="InterPro" id="IPR010044">
    <property type="entry name" value="MTAP"/>
</dbReference>
<dbReference type="GO" id="GO:0019509">
    <property type="term" value="P:L-methionine salvage from methylthioadenosine"/>
    <property type="evidence" value="ECO:0007669"/>
    <property type="project" value="TreeGrafter"/>
</dbReference>
<dbReference type="PANTHER" id="PTHR42679">
    <property type="entry name" value="S-METHYL-5'-THIOADENOSINE PHOSPHORYLASE"/>
    <property type="match status" value="1"/>
</dbReference>
<dbReference type="UniPathway" id="UPA00606"/>
<dbReference type="GO" id="GO:0017061">
    <property type="term" value="F:S-methyl-5-thioadenosine phosphorylase activity"/>
    <property type="evidence" value="ECO:0007669"/>
    <property type="project" value="InterPro"/>
</dbReference>
<dbReference type="EC" id="2.4.2.1" evidence="3"/>
<dbReference type="AlphaFoldDB" id="A0A0S7XQN9"/>
<comment type="miscellaneous">
    <text evidence="3">Although this enzyme belongs to the family of MTA phosphorylases based on sequence homology, it has been shown that conserved amino acid substitutions in the substrate binding pocket convert the substrate specificity of this enzyme from 6-aminopurines to 6-oxopurines.</text>
</comment>
<feature type="binding site" evidence="3">
    <location>
        <begin position="207"/>
        <end position="209"/>
    </location>
    <ligand>
        <name>substrate</name>
    </ligand>
</feature>
<feature type="binding site" evidence="3">
    <location>
        <position position="183"/>
    </location>
    <ligand>
        <name>substrate</name>
    </ligand>
</feature>
<dbReference type="EMBL" id="LIZY01000005">
    <property type="protein sequence ID" value="KPJ64818.1"/>
    <property type="molecule type" value="Genomic_DNA"/>
</dbReference>
<dbReference type="Pfam" id="PF01048">
    <property type="entry name" value="PNP_UDP_1"/>
    <property type="match status" value="1"/>
</dbReference>
<dbReference type="GO" id="GO:0006166">
    <property type="term" value="P:purine ribonucleoside salvage"/>
    <property type="evidence" value="ECO:0007669"/>
    <property type="project" value="UniProtKB-UniRule"/>
</dbReference>
<feature type="binding site" evidence="3">
    <location>
        <begin position="50"/>
        <end position="51"/>
    </location>
    <ligand>
        <name>phosphate</name>
        <dbReference type="ChEBI" id="CHEBI:43474"/>
    </ligand>
</feature>
<dbReference type="SUPFAM" id="SSF53167">
    <property type="entry name" value="Purine and uridine phosphorylases"/>
    <property type="match status" value="1"/>
</dbReference>
<dbReference type="InterPro" id="IPR000845">
    <property type="entry name" value="Nucleoside_phosphorylase_d"/>
</dbReference>
<keyword evidence="2 3" id="KW-0808">Transferase</keyword>
<keyword evidence="1 3" id="KW-0328">Glycosyltransferase</keyword>
<evidence type="ECO:0000313" key="5">
    <source>
        <dbReference type="EMBL" id="KPJ64818.1"/>
    </source>
</evidence>
<protein>
    <recommendedName>
        <fullName evidence="3">Probable 6-oxopurine nucleoside phosphorylase</fullName>
        <ecNumber evidence="3">2.4.2.1</ecNumber>
    </recommendedName>
    <alternativeName>
        <fullName evidence="3">Purine nucleoside phosphorylase</fullName>
        <shortName evidence="3">PNP</shortName>
    </alternativeName>
</protein>
<feature type="domain" description="Nucleoside phosphorylase" evidence="4">
    <location>
        <begin position="4"/>
        <end position="238"/>
    </location>
</feature>
<dbReference type="Gene3D" id="3.40.50.1580">
    <property type="entry name" value="Nucleoside phosphorylase domain"/>
    <property type="match status" value="1"/>
</dbReference>
<evidence type="ECO:0000259" key="4">
    <source>
        <dbReference type="Pfam" id="PF01048"/>
    </source>
</evidence>
<gene>
    <name evidence="5" type="ORF">AMK68_00395</name>
</gene>
<reference evidence="5 6" key="1">
    <citation type="journal article" date="2015" name="Microbiome">
        <title>Genomic resolution of linkages in carbon, nitrogen, and sulfur cycling among widespread estuary sediment bacteria.</title>
        <authorList>
            <person name="Baker B.J."/>
            <person name="Lazar C.S."/>
            <person name="Teske A.P."/>
            <person name="Dick G.J."/>
        </authorList>
    </citation>
    <scope>NUCLEOTIDE SEQUENCE [LARGE SCALE GENOMIC DNA]</scope>
    <source>
        <strain evidence="5">DG_56</strain>
    </source>
</reference>
<evidence type="ECO:0000256" key="1">
    <source>
        <dbReference type="ARBA" id="ARBA00022676"/>
    </source>
</evidence>
<proteinExistence type="inferred from homology"/>
<dbReference type="PATRIC" id="fig|1704032.3.peg.632"/>
<sequence length="262" mass="27170">METRFAIIGGTGLSDLAEEVEPPRIIATPYGDAGVAAAKIADRSVFFLARHGPAHSLPPHRINYRANIAALRQLGVTKILASASVGSLSPTIEPGTFALLAQFLDFTKGRASTFHDGGEGGVVHTDMTSPYCPQLREELSAAADRVGLPVARNAVYVCAEGPRFETAAEIAMYRQLGGDVVGMTGVPEAVLAREAGLCYAAVAVVANWAAGIGPERVSHAQVTRATEAQAGALRALFGTTIEGHQDVPCDCCAADAGQSAEG</sequence>
<evidence type="ECO:0000313" key="6">
    <source>
        <dbReference type="Proteomes" id="UP000052020"/>
    </source>
</evidence>
<name>A0A0S7XQN9_9BACT</name>
<comment type="caution">
    <text evidence="3">Lacks conserved residue(s) required for the propagation of feature annotation.</text>
</comment>
<dbReference type="GO" id="GO:0005829">
    <property type="term" value="C:cytosol"/>
    <property type="evidence" value="ECO:0007669"/>
    <property type="project" value="TreeGrafter"/>
</dbReference>
<comment type="pathway">
    <text evidence="3">Purine metabolism; purine nucleoside salvage.</text>
</comment>
<organism evidence="5 6">
    <name type="scientific">candidate division KD3-62 bacterium DG_56</name>
    <dbReference type="NCBI Taxonomy" id="1704032"/>
    <lineage>
        <taxon>Bacteria</taxon>
        <taxon>candidate division KD3-62</taxon>
    </lineage>
</organism>
<comment type="caution">
    <text evidence="5">The sequence shown here is derived from an EMBL/GenBank/DDBJ whole genome shotgun (WGS) entry which is preliminary data.</text>
</comment>
<dbReference type="PANTHER" id="PTHR42679:SF2">
    <property type="entry name" value="S-METHYL-5'-THIOADENOSINE PHOSPHORYLASE"/>
    <property type="match status" value="1"/>
</dbReference>
<comment type="catalytic activity">
    <reaction evidence="3">
        <text>a purine D-ribonucleoside + phosphate = a purine nucleobase + alpha-D-ribose 1-phosphate</text>
        <dbReference type="Rhea" id="RHEA:19805"/>
        <dbReference type="ChEBI" id="CHEBI:26386"/>
        <dbReference type="ChEBI" id="CHEBI:43474"/>
        <dbReference type="ChEBI" id="CHEBI:57720"/>
        <dbReference type="ChEBI" id="CHEBI:142355"/>
        <dbReference type="EC" id="2.4.2.1"/>
    </reaction>
</comment>
<dbReference type="NCBIfam" id="NF006599">
    <property type="entry name" value="PRK09136.1"/>
    <property type="match status" value="1"/>
</dbReference>
<comment type="function">
    <text evidence="3">Purine nucleoside phosphorylase which is highly specific for 6-oxopurine nucleosides. Cleaves guanosine or inosine to respective bases and sugar-1-phosphate molecules. Involved in purine salvage.</text>
</comment>
<keyword evidence="3" id="KW-0660">Purine salvage</keyword>
<evidence type="ECO:0000256" key="2">
    <source>
        <dbReference type="ARBA" id="ARBA00022679"/>
    </source>
</evidence>
<comment type="subunit">
    <text evidence="3">Homohexamer. Dimer of a homotrimer.</text>
</comment>
<dbReference type="CDD" id="cd09010">
    <property type="entry name" value="MTAP_SsMTAPII_like_MTIP"/>
    <property type="match status" value="1"/>
</dbReference>
<evidence type="ECO:0000256" key="3">
    <source>
        <dbReference type="HAMAP-Rule" id="MF_01963"/>
    </source>
</evidence>
<feature type="binding site" evidence="3">
    <location>
        <position position="184"/>
    </location>
    <ligand>
        <name>phosphate</name>
        <dbReference type="ChEBI" id="CHEBI:43474"/>
    </ligand>
</feature>
<feature type="site" description="Important for substrate specificity" evidence="3">
    <location>
        <position position="165"/>
    </location>
</feature>
<feature type="binding site" evidence="3">
    <location>
        <position position="11"/>
    </location>
    <ligand>
        <name>phosphate</name>
        <dbReference type="ChEBI" id="CHEBI:43474"/>
    </ligand>
</feature>
<accession>A0A0S7XQN9</accession>
<comment type="similarity">
    <text evidence="3">Belongs to the PNP/MTAP phosphorylase family. MTAP subfamily.</text>
</comment>
<dbReference type="InterPro" id="IPR035994">
    <property type="entry name" value="Nucleoside_phosphorylase_sf"/>
</dbReference>
<dbReference type="Proteomes" id="UP000052020">
    <property type="component" value="Unassembled WGS sequence"/>
</dbReference>
<feature type="site" description="Important for substrate specificity" evidence="3">
    <location>
        <position position="219"/>
    </location>
</feature>
<dbReference type="HAMAP" id="MF_01963">
    <property type="entry name" value="MTAP"/>
    <property type="match status" value="1"/>
</dbReference>